<dbReference type="SUPFAM" id="SSF103473">
    <property type="entry name" value="MFS general substrate transporter"/>
    <property type="match status" value="1"/>
</dbReference>
<evidence type="ECO:0000256" key="5">
    <source>
        <dbReference type="SAM" id="MobiDB-lite"/>
    </source>
</evidence>
<dbReference type="EMBL" id="VHQG01000002">
    <property type="protein sequence ID" value="TPW75947.1"/>
    <property type="molecule type" value="Genomic_DNA"/>
</dbReference>
<feature type="transmembrane region" description="Helical" evidence="6">
    <location>
        <begin position="386"/>
        <end position="407"/>
    </location>
</feature>
<feature type="transmembrane region" description="Helical" evidence="6">
    <location>
        <begin position="328"/>
        <end position="348"/>
    </location>
</feature>
<evidence type="ECO:0000256" key="1">
    <source>
        <dbReference type="ARBA" id="ARBA00004651"/>
    </source>
</evidence>
<feature type="transmembrane region" description="Helical" evidence="6">
    <location>
        <begin position="63"/>
        <end position="80"/>
    </location>
</feature>
<evidence type="ECO:0000259" key="7">
    <source>
        <dbReference type="PROSITE" id="PS50850"/>
    </source>
</evidence>
<comment type="caution">
    <text evidence="8">The sequence shown here is derived from an EMBL/GenBank/DDBJ whole genome shotgun (WGS) entry which is preliminary data.</text>
</comment>
<feature type="transmembrane region" description="Helical" evidence="6">
    <location>
        <begin position="116"/>
        <end position="137"/>
    </location>
</feature>
<dbReference type="AlphaFoldDB" id="A0A506Y3D3"/>
<dbReference type="InterPro" id="IPR020846">
    <property type="entry name" value="MFS_dom"/>
</dbReference>
<feature type="transmembrane region" description="Helical" evidence="6">
    <location>
        <begin position="428"/>
        <end position="447"/>
    </location>
</feature>
<feature type="transmembrane region" description="Helical" evidence="6">
    <location>
        <begin position="355"/>
        <end position="374"/>
    </location>
</feature>
<dbReference type="Proteomes" id="UP000316252">
    <property type="component" value="Unassembled WGS sequence"/>
</dbReference>
<feature type="transmembrane region" description="Helical" evidence="6">
    <location>
        <begin position="21"/>
        <end position="43"/>
    </location>
</feature>
<evidence type="ECO:0000256" key="2">
    <source>
        <dbReference type="ARBA" id="ARBA00022692"/>
    </source>
</evidence>
<feature type="transmembrane region" description="Helical" evidence="6">
    <location>
        <begin position="92"/>
        <end position="110"/>
    </location>
</feature>
<dbReference type="OrthoDB" id="4484751at2"/>
<feature type="transmembrane region" description="Helical" evidence="6">
    <location>
        <begin position="189"/>
        <end position="206"/>
    </location>
</feature>
<evidence type="ECO:0000256" key="4">
    <source>
        <dbReference type="ARBA" id="ARBA00023136"/>
    </source>
</evidence>
<name>A0A506Y3D3_9MICO</name>
<feature type="transmembrane region" description="Helical" evidence="6">
    <location>
        <begin position="157"/>
        <end position="177"/>
    </location>
</feature>
<evidence type="ECO:0000256" key="6">
    <source>
        <dbReference type="SAM" id="Phobius"/>
    </source>
</evidence>
<reference evidence="8 9" key="1">
    <citation type="submission" date="2019-06" db="EMBL/GenBank/DDBJ databases">
        <authorList>
            <person name="Li F."/>
        </authorList>
    </citation>
    <scope>NUCLEOTIDE SEQUENCE [LARGE SCALE GENOMIC DNA]</scope>
    <source>
        <strain evidence="8 9">10F1D-1</strain>
    </source>
</reference>
<evidence type="ECO:0000313" key="8">
    <source>
        <dbReference type="EMBL" id="TPW75947.1"/>
    </source>
</evidence>
<dbReference type="Pfam" id="PF07690">
    <property type="entry name" value="MFS_1"/>
    <property type="match status" value="1"/>
</dbReference>
<dbReference type="InterPro" id="IPR036259">
    <property type="entry name" value="MFS_trans_sf"/>
</dbReference>
<dbReference type="GO" id="GO:0005886">
    <property type="term" value="C:plasma membrane"/>
    <property type="evidence" value="ECO:0007669"/>
    <property type="project" value="UniProtKB-SubCell"/>
</dbReference>
<feature type="region of interest" description="Disordered" evidence="5">
    <location>
        <begin position="479"/>
        <end position="507"/>
    </location>
</feature>
<dbReference type="Gene3D" id="1.20.1720.10">
    <property type="entry name" value="Multidrug resistance protein D"/>
    <property type="match status" value="1"/>
</dbReference>
<comment type="subcellular location">
    <subcellularLocation>
        <location evidence="1">Cell membrane</location>
        <topology evidence="1">Multi-pass membrane protein</topology>
    </subcellularLocation>
</comment>
<feature type="transmembrane region" description="Helical" evidence="6">
    <location>
        <begin position="244"/>
        <end position="263"/>
    </location>
</feature>
<feature type="transmembrane region" description="Helical" evidence="6">
    <location>
        <begin position="284"/>
        <end position="308"/>
    </location>
</feature>
<proteinExistence type="predicted"/>
<feature type="domain" description="Major facilitator superfamily (MFS) profile" evidence="7">
    <location>
        <begin position="21"/>
        <end position="477"/>
    </location>
</feature>
<keyword evidence="2 6" id="KW-0812">Transmembrane</keyword>
<gene>
    <name evidence="8" type="ORF">FJ657_08890</name>
</gene>
<feature type="compositionally biased region" description="Pro residues" evidence="5">
    <location>
        <begin position="497"/>
        <end position="507"/>
    </location>
</feature>
<feature type="transmembrane region" description="Helical" evidence="6">
    <location>
        <begin position="453"/>
        <end position="473"/>
    </location>
</feature>
<dbReference type="InterPro" id="IPR011701">
    <property type="entry name" value="MFS"/>
</dbReference>
<evidence type="ECO:0000256" key="3">
    <source>
        <dbReference type="ARBA" id="ARBA00022989"/>
    </source>
</evidence>
<feature type="transmembrane region" description="Helical" evidence="6">
    <location>
        <begin position="218"/>
        <end position="238"/>
    </location>
</feature>
<accession>A0A506Y3D3</accession>
<evidence type="ECO:0000313" key="9">
    <source>
        <dbReference type="Proteomes" id="UP000316252"/>
    </source>
</evidence>
<organism evidence="8 9">
    <name type="scientific">Schumannella soli</name>
    <dbReference type="NCBI Taxonomy" id="2590779"/>
    <lineage>
        <taxon>Bacteria</taxon>
        <taxon>Bacillati</taxon>
        <taxon>Actinomycetota</taxon>
        <taxon>Actinomycetes</taxon>
        <taxon>Micrococcales</taxon>
        <taxon>Microbacteriaceae</taxon>
        <taxon>Schumannella</taxon>
    </lineage>
</organism>
<keyword evidence="9" id="KW-1185">Reference proteome</keyword>
<dbReference type="PANTHER" id="PTHR42718:SF49">
    <property type="entry name" value="EXPORT PROTEIN"/>
    <property type="match status" value="1"/>
</dbReference>
<keyword evidence="4 6" id="KW-0472">Membrane</keyword>
<dbReference type="PROSITE" id="PS50850">
    <property type="entry name" value="MFS"/>
    <property type="match status" value="1"/>
</dbReference>
<sequence>MTTPRSTGLPTATPRRRPGSITLSLVGFLFLVELASGILQGYYVPLISDIVTHLGIHDADFNWFEAGQLLLSAATVPLLAKLGDMLGHKRMLLISIAVTALASWALVLAQDFTTFLIAWSLQGVAAVWLPLEVALIFDRGRRTGTAAAATRRSAGLLVVALEVGAIAGALGGGRLFAALGEQVPPTLGAPAIVVSLVFFAVLFGVPESEPLAGRRLDGGGFALLALSLVLVTSGLTFLRLNGPGAWWVWACIAAGVLLLVPWGRLELKHPDPAIDLRTLGRRSMWPIQLTAGLFGISVLGAQVPLSTYAGTDPANGYGLGLDAGDRSIVIGIYLVALIVGASVFAALSRVIRPRTMLLIAALLVALGYLLFVPFHLTLAEVLTNMVIAGLGSGALVAALPSAAAAAAPRGQTGVATGLTNTTKTIGGSFASSVFGVVLVTGAGMSAASLGGYLTVWIVCGAGALAAFGALLLVPRSAFSDSEPGSDPDGDAAAEPIVAPPEPHAPAV</sequence>
<keyword evidence="3 6" id="KW-1133">Transmembrane helix</keyword>
<dbReference type="PANTHER" id="PTHR42718">
    <property type="entry name" value="MAJOR FACILITATOR SUPERFAMILY MULTIDRUG TRANSPORTER MFSC"/>
    <property type="match status" value="1"/>
</dbReference>
<protein>
    <submittedName>
        <fullName evidence="8">MFS transporter</fullName>
    </submittedName>
</protein>
<dbReference type="Gene3D" id="1.20.1250.20">
    <property type="entry name" value="MFS general substrate transporter like domains"/>
    <property type="match status" value="1"/>
</dbReference>
<dbReference type="RefSeq" id="WP_141163305.1">
    <property type="nucleotide sequence ID" value="NZ_VHQG01000002.1"/>
</dbReference>
<dbReference type="GO" id="GO:0022857">
    <property type="term" value="F:transmembrane transporter activity"/>
    <property type="evidence" value="ECO:0007669"/>
    <property type="project" value="InterPro"/>
</dbReference>